<evidence type="ECO:0000313" key="9">
    <source>
        <dbReference type="Proteomes" id="UP000011081"/>
    </source>
</evidence>
<sequence>MLYFCLCKSSIYHLRTTIPQMTHQNFWYANVKYAAKKESPMKSIVQLSENDLNILVCYTRAKRIIGHQGTIPWIGKLKSDMKFVAKLTTTGNVALVMGRKTYQSIGRPLPKRINVVLSTTMEDHEGIVVKKSFDDAVNFCREKGYVTVVFGGEEVYREALKRRCKIYATVIDDMDFHGDTFFPETRCEYECMNEAVKPIIAECEGVEYDGKEFSENGIKYSFYTGYN</sequence>
<dbReference type="GO" id="GO:0006730">
    <property type="term" value="P:one-carbon metabolic process"/>
    <property type="evidence" value="ECO:0007669"/>
    <property type="project" value="UniProtKB-KW"/>
</dbReference>
<dbReference type="PANTHER" id="PTHR48069">
    <property type="entry name" value="DIHYDROFOLATE REDUCTASE"/>
    <property type="match status" value="1"/>
</dbReference>
<dbReference type="Pfam" id="PF00186">
    <property type="entry name" value="DHFR_1"/>
    <property type="match status" value="1"/>
</dbReference>
<dbReference type="GO" id="GO:0046452">
    <property type="term" value="P:dihydrofolate metabolic process"/>
    <property type="evidence" value="ECO:0007669"/>
    <property type="project" value="TreeGrafter"/>
</dbReference>
<dbReference type="SUPFAM" id="SSF53597">
    <property type="entry name" value="Dihydrofolate reductase-like"/>
    <property type="match status" value="1"/>
</dbReference>
<name>L2GTQ0_VAVCU</name>
<accession>L2GTQ0</accession>
<dbReference type="PRINTS" id="PR00070">
    <property type="entry name" value="DHFR"/>
</dbReference>
<keyword evidence="5" id="KW-0521">NADP</keyword>
<dbReference type="STRING" id="948595.L2GTQ0"/>
<evidence type="ECO:0000259" key="7">
    <source>
        <dbReference type="PROSITE" id="PS51330"/>
    </source>
</evidence>
<dbReference type="RefSeq" id="XP_008074786.1">
    <property type="nucleotide sequence ID" value="XM_008076595.1"/>
</dbReference>
<dbReference type="PROSITE" id="PS51330">
    <property type="entry name" value="DHFR_2"/>
    <property type="match status" value="1"/>
</dbReference>
<dbReference type="Proteomes" id="UP000011081">
    <property type="component" value="Unassembled WGS sequence"/>
</dbReference>
<evidence type="ECO:0000256" key="5">
    <source>
        <dbReference type="ARBA" id="ARBA00022857"/>
    </source>
</evidence>
<protein>
    <recommendedName>
        <fullName evidence="3">Dihydrofolate reductase</fullName>
        <ecNumber evidence="2">1.5.1.3</ecNumber>
    </recommendedName>
</protein>
<dbReference type="InParanoid" id="L2GTQ0"/>
<evidence type="ECO:0000256" key="2">
    <source>
        <dbReference type="ARBA" id="ARBA00012856"/>
    </source>
</evidence>
<dbReference type="EMBL" id="GL877434">
    <property type="protein sequence ID" value="ELA46742.1"/>
    <property type="molecule type" value="Genomic_DNA"/>
</dbReference>
<dbReference type="GO" id="GO:0050661">
    <property type="term" value="F:NADP binding"/>
    <property type="evidence" value="ECO:0007669"/>
    <property type="project" value="InterPro"/>
</dbReference>
<dbReference type="GO" id="GO:0046655">
    <property type="term" value="P:folic acid metabolic process"/>
    <property type="evidence" value="ECO:0007669"/>
    <property type="project" value="TreeGrafter"/>
</dbReference>
<dbReference type="AlphaFoldDB" id="L2GTQ0"/>
<evidence type="ECO:0000256" key="1">
    <source>
        <dbReference type="ARBA" id="ARBA00004903"/>
    </source>
</evidence>
<keyword evidence="6" id="KW-0560">Oxidoreductase</keyword>
<evidence type="ECO:0000313" key="8">
    <source>
        <dbReference type="EMBL" id="ELA46742.1"/>
    </source>
</evidence>
<dbReference type="CDD" id="cd00209">
    <property type="entry name" value="DHFR"/>
    <property type="match status" value="1"/>
</dbReference>
<evidence type="ECO:0000256" key="3">
    <source>
        <dbReference type="ARBA" id="ARBA00018886"/>
    </source>
</evidence>
<dbReference type="OMA" id="KSDMKFV"/>
<keyword evidence="9" id="KW-1185">Reference proteome</keyword>
<dbReference type="InterPro" id="IPR012259">
    <property type="entry name" value="DHFR"/>
</dbReference>
<keyword evidence="4" id="KW-0554">One-carbon metabolism</keyword>
<feature type="domain" description="DHFR" evidence="7">
    <location>
        <begin position="51"/>
        <end position="227"/>
    </location>
</feature>
<dbReference type="GO" id="GO:0046654">
    <property type="term" value="P:tetrahydrofolate biosynthetic process"/>
    <property type="evidence" value="ECO:0007669"/>
    <property type="project" value="InterPro"/>
</dbReference>
<dbReference type="InterPro" id="IPR001796">
    <property type="entry name" value="DHFR_dom"/>
</dbReference>
<evidence type="ECO:0000256" key="6">
    <source>
        <dbReference type="ARBA" id="ARBA00023002"/>
    </source>
</evidence>
<dbReference type="OrthoDB" id="414698at2759"/>
<dbReference type="VEuPathDB" id="MicrosporidiaDB:VCUG_01768"/>
<evidence type="ECO:0000256" key="4">
    <source>
        <dbReference type="ARBA" id="ARBA00022563"/>
    </source>
</evidence>
<dbReference type="GO" id="GO:0004146">
    <property type="term" value="F:dihydrofolate reductase activity"/>
    <property type="evidence" value="ECO:0007669"/>
    <property type="project" value="UniProtKB-EC"/>
</dbReference>
<reference evidence="9" key="1">
    <citation type="submission" date="2011-03" db="EMBL/GenBank/DDBJ databases">
        <title>The genome sequence of Vavraia culicis strain floridensis.</title>
        <authorList>
            <consortium name="The Broad Institute Genome Sequencing Platform"/>
            <person name="Cuomo C."/>
            <person name="Becnel J."/>
            <person name="Sanscrainte N."/>
            <person name="Young S.K."/>
            <person name="Zeng Q."/>
            <person name="Gargeya S."/>
            <person name="Fitzgerald M."/>
            <person name="Haas B."/>
            <person name="Abouelleil A."/>
            <person name="Alvarado L."/>
            <person name="Arachchi H.M."/>
            <person name="Berlin A."/>
            <person name="Chapman S.B."/>
            <person name="Gearin G."/>
            <person name="Goldberg J."/>
            <person name="Griggs A."/>
            <person name="Gujja S."/>
            <person name="Hansen M."/>
            <person name="Heiman D."/>
            <person name="Howarth C."/>
            <person name="Larimer J."/>
            <person name="Lui A."/>
            <person name="MacDonald P.J.P."/>
            <person name="McCowen C."/>
            <person name="Montmayeur A."/>
            <person name="Murphy C."/>
            <person name="Neiman D."/>
            <person name="Pearson M."/>
            <person name="Priest M."/>
            <person name="Roberts A."/>
            <person name="Saif S."/>
            <person name="Shea T."/>
            <person name="Sisk P."/>
            <person name="Stolte C."/>
            <person name="Sykes S."/>
            <person name="Wortman J."/>
            <person name="Nusbaum C."/>
            <person name="Birren B."/>
        </authorList>
    </citation>
    <scope>NUCLEOTIDE SEQUENCE [LARGE SCALE GENOMIC DNA]</scope>
    <source>
        <strain evidence="9">floridensis</strain>
    </source>
</reference>
<proteinExistence type="predicted"/>
<dbReference type="Gene3D" id="3.40.430.10">
    <property type="entry name" value="Dihydrofolate Reductase, subunit A"/>
    <property type="match status" value="1"/>
</dbReference>
<dbReference type="InterPro" id="IPR024072">
    <property type="entry name" value="DHFR-like_dom_sf"/>
</dbReference>
<dbReference type="GeneID" id="19879641"/>
<organism evidence="8 9">
    <name type="scientific">Vavraia culicis (isolate floridensis)</name>
    <name type="common">Microsporidian parasite</name>
    <dbReference type="NCBI Taxonomy" id="948595"/>
    <lineage>
        <taxon>Eukaryota</taxon>
        <taxon>Fungi</taxon>
        <taxon>Fungi incertae sedis</taxon>
        <taxon>Microsporidia</taxon>
        <taxon>Pleistophoridae</taxon>
        <taxon>Vavraia</taxon>
    </lineage>
</organism>
<dbReference type="HOGENOM" id="CLU_043966_5_1_1"/>
<dbReference type="GO" id="GO:0005739">
    <property type="term" value="C:mitochondrion"/>
    <property type="evidence" value="ECO:0007669"/>
    <property type="project" value="TreeGrafter"/>
</dbReference>
<comment type="pathway">
    <text evidence="1">Cofactor biosynthesis; tetrahydrofolate biosynthesis; 5,6,7,8-tetrahydrofolate from 7,8-dihydrofolate: step 1/1.</text>
</comment>
<dbReference type="EC" id="1.5.1.3" evidence="2"/>
<dbReference type="PANTHER" id="PTHR48069:SF3">
    <property type="entry name" value="DIHYDROFOLATE REDUCTASE"/>
    <property type="match status" value="1"/>
</dbReference>
<gene>
    <name evidence="8" type="ORF">VCUG_01768</name>
</gene>